<feature type="compositionally biased region" description="Polar residues" evidence="1">
    <location>
        <begin position="1"/>
        <end position="14"/>
    </location>
</feature>
<gene>
    <name evidence="2" type="ORF">DPMN_102386</name>
</gene>
<sequence length="106" mass="12146">MYRPSQTPRLTVSSDRVARRHQGGELRSRTWALARRSPSHRISKGTTRVVVFHGRLAAPTYATPLVSLHTAKLESSSTARPRAARGYPFPMARVFWKKIYVYFYVL</sequence>
<dbReference type="Proteomes" id="UP000828390">
    <property type="component" value="Unassembled WGS sequence"/>
</dbReference>
<reference evidence="2" key="2">
    <citation type="submission" date="2020-11" db="EMBL/GenBank/DDBJ databases">
        <authorList>
            <person name="McCartney M.A."/>
            <person name="Auch B."/>
            <person name="Kono T."/>
            <person name="Mallez S."/>
            <person name="Becker A."/>
            <person name="Gohl D.M."/>
            <person name="Silverstein K.A.T."/>
            <person name="Koren S."/>
            <person name="Bechman K.B."/>
            <person name="Herman A."/>
            <person name="Abrahante J.E."/>
            <person name="Garbe J."/>
        </authorList>
    </citation>
    <scope>NUCLEOTIDE SEQUENCE</scope>
    <source>
        <strain evidence="2">Duluth1</strain>
        <tissue evidence="2">Whole animal</tissue>
    </source>
</reference>
<keyword evidence="3" id="KW-1185">Reference proteome</keyword>
<organism evidence="2 3">
    <name type="scientific">Dreissena polymorpha</name>
    <name type="common">Zebra mussel</name>
    <name type="synonym">Mytilus polymorpha</name>
    <dbReference type="NCBI Taxonomy" id="45954"/>
    <lineage>
        <taxon>Eukaryota</taxon>
        <taxon>Metazoa</taxon>
        <taxon>Spiralia</taxon>
        <taxon>Lophotrochozoa</taxon>
        <taxon>Mollusca</taxon>
        <taxon>Bivalvia</taxon>
        <taxon>Autobranchia</taxon>
        <taxon>Heteroconchia</taxon>
        <taxon>Euheterodonta</taxon>
        <taxon>Imparidentia</taxon>
        <taxon>Neoheterodontei</taxon>
        <taxon>Myida</taxon>
        <taxon>Dreissenoidea</taxon>
        <taxon>Dreissenidae</taxon>
        <taxon>Dreissena</taxon>
    </lineage>
</organism>
<name>A0A9D4LKV3_DREPO</name>
<evidence type="ECO:0000313" key="3">
    <source>
        <dbReference type="Proteomes" id="UP000828390"/>
    </source>
</evidence>
<evidence type="ECO:0000313" key="2">
    <source>
        <dbReference type="EMBL" id="KAH3859569.1"/>
    </source>
</evidence>
<evidence type="ECO:0000256" key="1">
    <source>
        <dbReference type="SAM" id="MobiDB-lite"/>
    </source>
</evidence>
<protein>
    <submittedName>
        <fullName evidence="2">Uncharacterized protein</fullName>
    </submittedName>
</protein>
<dbReference type="AlphaFoldDB" id="A0A9D4LKV3"/>
<reference evidence="2" key="1">
    <citation type="journal article" date="2019" name="bioRxiv">
        <title>The Genome of the Zebra Mussel, Dreissena polymorpha: A Resource for Invasive Species Research.</title>
        <authorList>
            <person name="McCartney M.A."/>
            <person name="Auch B."/>
            <person name="Kono T."/>
            <person name="Mallez S."/>
            <person name="Zhang Y."/>
            <person name="Obille A."/>
            <person name="Becker A."/>
            <person name="Abrahante J.E."/>
            <person name="Garbe J."/>
            <person name="Badalamenti J.P."/>
            <person name="Herman A."/>
            <person name="Mangelson H."/>
            <person name="Liachko I."/>
            <person name="Sullivan S."/>
            <person name="Sone E.D."/>
            <person name="Koren S."/>
            <person name="Silverstein K.A.T."/>
            <person name="Beckman K.B."/>
            <person name="Gohl D.M."/>
        </authorList>
    </citation>
    <scope>NUCLEOTIDE SEQUENCE</scope>
    <source>
        <strain evidence="2">Duluth1</strain>
        <tissue evidence="2">Whole animal</tissue>
    </source>
</reference>
<proteinExistence type="predicted"/>
<feature type="region of interest" description="Disordered" evidence="1">
    <location>
        <begin position="1"/>
        <end position="23"/>
    </location>
</feature>
<comment type="caution">
    <text evidence="2">The sequence shown here is derived from an EMBL/GenBank/DDBJ whole genome shotgun (WGS) entry which is preliminary data.</text>
</comment>
<dbReference type="EMBL" id="JAIWYP010000003">
    <property type="protein sequence ID" value="KAH3859569.1"/>
    <property type="molecule type" value="Genomic_DNA"/>
</dbReference>
<accession>A0A9D4LKV3</accession>